<dbReference type="OrthoDB" id="531008at2759"/>
<feature type="domain" description="Association with the SNF1 complex (ASC)" evidence="3">
    <location>
        <begin position="22"/>
        <end position="104"/>
    </location>
</feature>
<feature type="compositionally biased region" description="Polar residues" evidence="2">
    <location>
        <begin position="30"/>
        <end position="56"/>
    </location>
</feature>
<evidence type="ECO:0000256" key="2">
    <source>
        <dbReference type="SAM" id="MobiDB-lite"/>
    </source>
</evidence>
<evidence type="ECO:0000259" key="3">
    <source>
        <dbReference type="SMART" id="SM01010"/>
    </source>
</evidence>
<evidence type="ECO:0000313" key="4">
    <source>
        <dbReference type="EMBL" id="KAJ4482408.1"/>
    </source>
</evidence>
<dbReference type="Pfam" id="PF04739">
    <property type="entry name" value="AMPKBI"/>
    <property type="match status" value="1"/>
</dbReference>
<protein>
    <recommendedName>
        <fullName evidence="3">Association with the SNF1 complex (ASC) domain-containing protein</fullName>
    </recommendedName>
</protein>
<dbReference type="InterPro" id="IPR037256">
    <property type="entry name" value="ASC_dom_sf"/>
</dbReference>
<keyword evidence="5" id="KW-1185">Reference proteome</keyword>
<dbReference type="SMART" id="SM01010">
    <property type="entry name" value="AMPKBI"/>
    <property type="match status" value="1"/>
</dbReference>
<accession>A0A9W9DR60</accession>
<gene>
    <name evidence="4" type="ORF">J3R30DRAFT_3459217</name>
</gene>
<proteinExistence type="inferred from homology"/>
<dbReference type="SUPFAM" id="SSF160219">
    <property type="entry name" value="AMPKBI-like"/>
    <property type="match status" value="1"/>
</dbReference>
<organism evidence="4 5">
    <name type="scientific">Lentinula aciculospora</name>
    <dbReference type="NCBI Taxonomy" id="153920"/>
    <lineage>
        <taxon>Eukaryota</taxon>
        <taxon>Fungi</taxon>
        <taxon>Dikarya</taxon>
        <taxon>Basidiomycota</taxon>
        <taxon>Agaricomycotina</taxon>
        <taxon>Agaricomycetes</taxon>
        <taxon>Agaricomycetidae</taxon>
        <taxon>Agaricales</taxon>
        <taxon>Marasmiineae</taxon>
        <taxon>Omphalotaceae</taxon>
        <taxon>Lentinula</taxon>
    </lineage>
</organism>
<dbReference type="GO" id="GO:0005737">
    <property type="term" value="C:cytoplasm"/>
    <property type="evidence" value="ECO:0007669"/>
    <property type="project" value="UniProtKB-ARBA"/>
</dbReference>
<dbReference type="Proteomes" id="UP001150266">
    <property type="component" value="Unassembled WGS sequence"/>
</dbReference>
<name>A0A9W9DR60_9AGAR</name>
<feature type="region of interest" description="Disordered" evidence="2">
    <location>
        <begin position="1"/>
        <end position="57"/>
    </location>
</feature>
<evidence type="ECO:0000256" key="1">
    <source>
        <dbReference type="ARBA" id="ARBA00010926"/>
    </source>
</evidence>
<comment type="caution">
    <text evidence="4">The sequence shown here is derived from an EMBL/GenBank/DDBJ whole genome shotgun (WGS) entry which is preliminary data.</text>
</comment>
<dbReference type="EMBL" id="JAOTPV010000005">
    <property type="protein sequence ID" value="KAJ4482408.1"/>
    <property type="molecule type" value="Genomic_DNA"/>
</dbReference>
<reference evidence="4" key="1">
    <citation type="submission" date="2022-08" db="EMBL/GenBank/DDBJ databases">
        <title>A Global Phylogenomic Analysis of the Shiitake Genus Lentinula.</title>
        <authorList>
            <consortium name="DOE Joint Genome Institute"/>
            <person name="Sierra-Patev S."/>
            <person name="Min B."/>
            <person name="Naranjo-Ortiz M."/>
            <person name="Looney B."/>
            <person name="Konkel Z."/>
            <person name="Slot J.C."/>
            <person name="Sakamoto Y."/>
            <person name="Steenwyk J.L."/>
            <person name="Rokas A."/>
            <person name="Carro J."/>
            <person name="Camarero S."/>
            <person name="Ferreira P."/>
            <person name="Molpeceres G."/>
            <person name="Ruiz-Duenas F.J."/>
            <person name="Serrano A."/>
            <person name="Henrissat B."/>
            <person name="Drula E."/>
            <person name="Hughes K.W."/>
            <person name="Mata J.L."/>
            <person name="Ishikawa N.K."/>
            <person name="Vargas-Isla R."/>
            <person name="Ushijima S."/>
            <person name="Smith C.A."/>
            <person name="Ahrendt S."/>
            <person name="Andreopoulos W."/>
            <person name="He G."/>
            <person name="Labutti K."/>
            <person name="Lipzen A."/>
            <person name="Ng V."/>
            <person name="Riley R."/>
            <person name="Sandor L."/>
            <person name="Barry K."/>
            <person name="Martinez A.T."/>
            <person name="Xiao Y."/>
            <person name="Gibbons J.G."/>
            <person name="Terashima K."/>
            <person name="Grigoriev I.V."/>
            <person name="Hibbett D.S."/>
        </authorList>
    </citation>
    <scope>NUCLEOTIDE SEQUENCE</scope>
    <source>
        <strain evidence="4">JLM2183</strain>
    </source>
</reference>
<comment type="similarity">
    <text evidence="1">Belongs to the 5'-AMP-activated protein kinase beta subunit family.</text>
</comment>
<dbReference type="Gene3D" id="6.20.250.60">
    <property type="match status" value="1"/>
</dbReference>
<dbReference type="InterPro" id="IPR006828">
    <property type="entry name" value="ASC_dom"/>
</dbReference>
<evidence type="ECO:0000313" key="5">
    <source>
        <dbReference type="Proteomes" id="UP001150266"/>
    </source>
</evidence>
<sequence>MVMAEGGENNDSNNNAGERVTEESRPLPITTASGTDVNSISNTSNTPQIQNFSSPSLADDTSVLPVPSHVVLHHLCTSAMRNGVLAVGETTRYRKKVRGVFFSFGCF</sequence>
<dbReference type="AlphaFoldDB" id="A0A9W9DR60"/>